<evidence type="ECO:0000313" key="3">
    <source>
        <dbReference type="Proteomes" id="UP001422759"/>
    </source>
</evidence>
<comment type="caution">
    <text evidence="2">The sequence shown here is derived from an EMBL/GenBank/DDBJ whole genome shotgun (WGS) entry which is preliminary data.</text>
</comment>
<evidence type="ECO:0000256" key="1">
    <source>
        <dbReference type="SAM" id="MobiDB-lite"/>
    </source>
</evidence>
<feature type="region of interest" description="Disordered" evidence="1">
    <location>
        <begin position="78"/>
        <end position="112"/>
    </location>
</feature>
<proteinExistence type="predicted"/>
<keyword evidence="3" id="KW-1185">Reference proteome</keyword>
<sequence>MSEVGQEVLELGRVVPSTHTQVESELVECLGVGRQFGVSDLADEGGRVVAVDEPVRILPCVEAGVQRVTCARVSSLTPSRPYASVNSPSNRSAELPSAMHQGQNLPLTSWAV</sequence>
<reference evidence="2 3" key="1">
    <citation type="journal article" date="2019" name="Int. J. Syst. Evol. Microbiol.">
        <title>The Global Catalogue of Microorganisms (GCM) 10K type strain sequencing project: providing services to taxonomists for standard genome sequencing and annotation.</title>
        <authorList>
            <consortium name="The Broad Institute Genomics Platform"/>
            <consortium name="The Broad Institute Genome Sequencing Center for Infectious Disease"/>
            <person name="Wu L."/>
            <person name="Ma J."/>
        </authorList>
    </citation>
    <scope>NUCLEOTIDE SEQUENCE [LARGE SCALE GENOMIC DNA]</scope>
    <source>
        <strain evidence="2 3">JCM 14560</strain>
    </source>
</reference>
<gene>
    <name evidence="2" type="ORF">GCM10009760_09220</name>
</gene>
<name>A0ABN2YVX7_9ACTN</name>
<accession>A0ABN2YVX7</accession>
<organism evidence="2 3">
    <name type="scientific">Kitasatospora kazusensis</name>
    <dbReference type="NCBI Taxonomy" id="407974"/>
    <lineage>
        <taxon>Bacteria</taxon>
        <taxon>Bacillati</taxon>
        <taxon>Actinomycetota</taxon>
        <taxon>Actinomycetes</taxon>
        <taxon>Kitasatosporales</taxon>
        <taxon>Streptomycetaceae</taxon>
        <taxon>Kitasatospora</taxon>
    </lineage>
</organism>
<dbReference type="EMBL" id="BAAANT010000003">
    <property type="protein sequence ID" value="GAA2133248.1"/>
    <property type="molecule type" value="Genomic_DNA"/>
</dbReference>
<protein>
    <submittedName>
        <fullName evidence="2">Uncharacterized protein</fullName>
    </submittedName>
</protein>
<evidence type="ECO:0000313" key="2">
    <source>
        <dbReference type="EMBL" id="GAA2133248.1"/>
    </source>
</evidence>
<feature type="compositionally biased region" description="Polar residues" evidence="1">
    <location>
        <begin position="78"/>
        <end position="92"/>
    </location>
</feature>
<feature type="compositionally biased region" description="Polar residues" evidence="1">
    <location>
        <begin position="100"/>
        <end position="112"/>
    </location>
</feature>
<dbReference type="Proteomes" id="UP001422759">
    <property type="component" value="Unassembled WGS sequence"/>
</dbReference>